<name>A0A8J4YHT8_CHIOP</name>
<keyword evidence="3" id="KW-1185">Reference proteome</keyword>
<comment type="caution">
    <text evidence="2">The sequence shown here is derived from an EMBL/GenBank/DDBJ whole genome shotgun (WGS) entry which is preliminary data.</text>
</comment>
<feature type="region of interest" description="Disordered" evidence="1">
    <location>
        <begin position="62"/>
        <end position="81"/>
    </location>
</feature>
<reference evidence="2" key="1">
    <citation type="submission" date="2020-07" db="EMBL/GenBank/DDBJ databases">
        <title>The High-quality genome of the commercially important snow crab, Chionoecetes opilio.</title>
        <authorList>
            <person name="Jeong J.-H."/>
            <person name="Ryu S."/>
        </authorList>
    </citation>
    <scope>NUCLEOTIDE SEQUENCE</scope>
    <source>
        <strain evidence="2">MADBK_172401_WGS</strain>
        <tissue evidence="2">Digestive gland</tissue>
    </source>
</reference>
<sequence>MGASSRSRSPPKWGPSWAAQPNTLLGETASPKTGKCSALLPLRRVQRKSVKEAASLVTAGVRGFGGESTDPHAEEEPLCGEDPPAVRIMAELGSAPRSGALKERQINILN</sequence>
<gene>
    <name evidence="2" type="ORF">GWK47_042467</name>
</gene>
<protein>
    <submittedName>
        <fullName evidence="2">Uncharacterized protein</fullName>
    </submittedName>
</protein>
<proteinExistence type="predicted"/>
<evidence type="ECO:0000313" key="3">
    <source>
        <dbReference type="Proteomes" id="UP000770661"/>
    </source>
</evidence>
<accession>A0A8J4YHT8</accession>
<organism evidence="2 3">
    <name type="scientific">Chionoecetes opilio</name>
    <name type="common">Atlantic snow crab</name>
    <name type="synonym">Cancer opilio</name>
    <dbReference type="NCBI Taxonomy" id="41210"/>
    <lineage>
        <taxon>Eukaryota</taxon>
        <taxon>Metazoa</taxon>
        <taxon>Ecdysozoa</taxon>
        <taxon>Arthropoda</taxon>
        <taxon>Crustacea</taxon>
        <taxon>Multicrustacea</taxon>
        <taxon>Malacostraca</taxon>
        <taxon>Eumalacostraca</taxon>
        <taxon>Eucarida</taxon>
        <taxon>Decapoda</taxon>
        <taxon>Pleocyemata</taxon>
        <taxon>Brachyura</taxon>
        <taxon>Eubrachyura</taxon>
        <taxon>Majoidea</taxon>
        <taxon>Majidae</taxon>
        <taxon>Chionoecetes</taxon>
    </lineage>
</organism>
<dbReference type="EMBL" id="JACEEZ010008078">
    <property type="protein sequence ID" value="KAG0723566.1"/>
    <property type="molecule type" value="Genomic_DNA"/>
</dbReference>
<dbReference type="Proteomes" id="UP000770661">
    <property type="component" value="Unassembled WGS sequence"/>
</dbReference>
<evidence type="ECO:0000256" key="1">
    <source>
        <dbReference type="SAM" id="MobiDB-lite"/>
    </source>
</evidence>
<feature type="region of interest" description="Disordered" evidence="1">
    <location>
        <begin position="1"/>
        <end position="33"/>
    </location>
</feature>
<evidence type="ECO:0000313" key="2">
    <source>
        <dbReference type="EMBL" id="KAG0723566.1"/>
    </source>
</evidence>
<dbReference type="AlphaFoldDB" id="A0A8J4YHT8"/>